<dbReference type="EMBL" id="LAZR01001966">
    <property type="protein sequence ID" value="KKN36426.1"/>
    <property type="molecule type" value="Genomic_DNA"/>
</dbReference>
<organism evidence="2">
    <name type="scientific">marine sediment metagenome</name>
    <dbReference type="NCBI Taxonomy" id="412755"/>
    <lineage>
        <taxon>unclassified sequences</taxon>
        <taxon>metagenomes</taxon>
        <taxon>ecological metagenomes</taxon>
    </lineage>
</organism>
<keyword evidence="1" id="KW-1133">Transmembrane helix</keyword>
<accession>A0A0F9SHI8</accession>
<keyword evidence="1" id="KW-0472">Membrane</keyword>
<keyword evidence="1" id="KW-0812">Transmembrane</keyword>
<gene>
    <name evidence="2" type="ORF">LCGC14_0773680</name>
</gene>
<feature type="transmembrane region" description="Helical" evidence="1">
    <location>
        <begin position="29"/>
        <end position="50"/>
    </location>
</feature>
<evidence type="ECO:0000256" key="1">
    <source>
        <dbReference type="SAM" id="Phobius"/>
    </source>
</evidence>
<comment type="caution">
    <text evidence="2">The sequence shown here is derived from an EMBL/GenBank/DDBJ whole genome shotgun (WGS) entry which is preliminary data.</text>
</comment>
<reference evidence="2" key="1">
    <citation type="journal article" date="2015" name="Nature">
        <title>Complex archaea that bridge the gap between prokaryotes and eukaryotes.</title>
        <authorList>
            <person name="Spang A."/>
            <person name="Saw J.H."/>
            <person name="Jorgensen S.L."/>
            <person name="Zaremba-Niedzwiedzka K."/>
            <person name="Martijn J."/>
            <person name="Lind A.E."/>
            <person name="van Eijk R."/>
            <person name="Schleper C."/>
            <person name="Guy L."/>
            <person name="Ettema T.J."/>
        </authorList>
    </citation>
    <scope>NUCLEOTIDE SEQUENCE</scope>
</reference>
<sequence>MIKSFLSLSSLIALVFLGFWYWHTFDYQWYTVPVELSFVGGWVIVWGVFFK</sequence>
<protein>
    <submittedName>
        <fullName evidence="2">Uncharacterized protein</fullName>
    </submittedName>
</protein>
<dbReference type="AlphaFoldDB" id="A0A0F9SHI8"/>
<evidence type="ECO:0000313" key="2">
    <source>
        <dbReference type="EMBL" id="KKN36426.1"/>
    </source>
</evidence>
<name>A0A0F9SHI8_9ZZZZ</name>
<feature type="transmembrane region" description="Helical" evidence="1">
    <location>
        <begin position="5"/>
        <end position="23"/>
    </location>
</feature>
<proteinExistence type="predicted"/>